<reference evidence="1 2" key="1">
    <citation type="submission" date="2023-01" db="EMBL/GenBank/DDBJ databases">
        <title>Minimal conservation of predation-associated metabolite biosynthetic gene clusters underscores biosynthetic potential of Myxococcota including descriptions for ten novel species: Archangium lansinium sp. nov., Myxococcus landrumus sp. nov., Nannocystis bai.</title>
        <authorList>
            <person name="Ahearne A."/>
            <person name="Stevens C."/>
            <person name="Dowd S."/>
        </authorList>
    </citation>
    <scope>NUCLEOTIDE SEQUENCE [LARGE SCALE GENOMIC DNA]</scope>
    <source>
        <strain evidence="1 2">WIWO2</strain>
    </source>
</reference>
<evidence type="ECO:0000313" key="1">
    <source>
        <dbReference type="EMBL" id="MDC0678447.1"/>
    </source>
</evidence>
<dbReference type="Proteomes" id="UP001217485">
    <property type="component" value="Unassembled WGS sequence"/>
</dbReference>
<dbReference type="RefSeq" id="WP_272095266.1">
    <property type="nucleotide sequence ID" value="NZ_JAQNDK010000001.1"/>
</dbReference>
<evidence type="ECO:0000313" key="2">
    <source>
        <dbReference type="Proteomes" id="UP001217485"/>
    </source>
</evidence>
<accession>A0ABT5BWJ1</accession>
<organism evidence="1 2">
    <name type="scientific">Sorangium atrum</name>
    <dbReference type="NCBI Taxonomy" id="2995308"/>
    <lineage>
        <taxon>Bacteria</taxon>
        <taxon>Pseudomonadati</taxon>
        <taxon>Myxococcota</taxon>
        <taxon>Polyangia</taxon>
        <taxon>Polyangiales</taxon>
        <taxon>Polyangiaceae</taxon>
        <taxon>Sorangium</taxon>
    </lineage>
</organism>
<gene>
    <name evidence="1" type="ORF">POL72_11955</name>
</gene>
<keyword evidence="2" id="KW-1185">Reference proteome</keyword>
<name>A0ABT5BWJ1_9BACT</name>
<sequence>MAPLTPSRTTVPVPAGCWTSSVWPGAMSYEAPAWIAAELATGWRAVYARYRSVHATSV</sequence>
<protein>
    <submittedName>
        <fullName evidence="1">Uncharacterized protein</fullName>
    </submittedName>
</protein>
<comment type="caution">
    <text evidence="1">The sequence shown here is derived from an EMBL/GenBank/DDBJ whole genome shotgun (WGS) entry which is preliminary data.</text>
</comment>
<dbReference type="EMBL" id="JAQNDK010000001">
    <property type="protein sequence ID" value="MDC0678447.1"/>
    <property type="molecule type" value="Genomic_DNA"/>
</dbReference>
<proteinExistence type="predicted"/>